<dbReference type="AlphaFoldDB" id="A0A1Y2GFQ2"/>
<dbReference type="OrthoDB" id="539213at2759"/>
<gene>
    <name evidence="1" type="ORF">BCR44DRAFT_23427</name>
</gene>
<proteinExistence type="predicted"/>
<name>A0A1Y2GFQ2_9FUNG</name>
<dbReference type="EMBL" id="MCFL01000463">
    <property type="protein sequence ID" value="ORZ09630.1"/>
    <property type="molecule type" value="Genomic_DNA"/>
</dbReference>
<reference evidence="1 2" key="1">
    <citation type="submission" date="2016-07" db="EMBL/GenBank/DDBJ databases">
        <title>Pervasive Adenine N6-methylation of Active Genes in Fungi.</title>
        <authorList>
            <consortium name="DOE Joint Genome Institute"/>
            <person name="Mondo S.J."/>
            <person name="Dannebaum R.O."/>
            <person name="Kuo R.C."/>
            <person name="Labutti K."/>
            <person name="Haridas S."/>
            <person name="Kuo A."/>
            <person name="Salamov A."/>
            <person name="Ahrendt S.R."/>
            <person name="Lipzen A."/>
            <person name="Sullivan W."/>
            <person name="Andreopoulos W.B."/>
            <person name="Clum A."/>
            <person name="Lindquist E."/>
            <person name="Daum C."/>
            <person name="Ramamoorthy G.K."/>
            <person name="Gryganskyi A."/>
            <person name="Culley D."/>
            <person name="Magnuson J.K."/>
            <person name="James T.Y."/>
            <person name="O'Malley M.A."/>
            <person name="Stajich J.E."/>
            <person name="Spatafora J.W."/>
            <person name="Visel A."/>
            <person name="Grigoriev I.V."/>
        </authorList>
    </citation>
    <scope>NUCLEOTIDE SEQUENCE [LARGE SCALE GENOMIC DNA]</scope>
    <source>
        <strain evidence="1 2">PL171</strain>
    </source>
</reference>
<organism evidence="1 2">
    <name type="scientific">Catenaria anguillulae PL171</name>
    <dbReference type="NCBI Taxonomy" id="765915"/>
    <lineage>
        <taxon>Eukaryota</taxon>
        <taxon>Fungi</taxon>
        <taxon>Fungi incertae sedis</taxon>
        <taxon>Blastocladiomycota</taxon>
        <taxon>Blastocladiomycetes</taxon>
        <taxon>Blastocladiales</taxon>
        <taxon>Catenariaceae</taxon>
        <taxon>Catenaria</taxon>
    </lineage>
</organism>
<accession>A0A1Y2GFQ2</accession>
<comment type="caution">
    <text evidence="1">The sequence shown here is derived from an EMBL/GenBank/DDBJ whole genome shotgun (WGS) entry which is preliminary data.</text>
</comment>
<protein>
    <submittedName>
        <fullName evidence="1">Uncharacterized protein</fullName>
    </submittedName>
</protein>
<sequence>MYAAQYPDIVKAAPIKTLRRLEKMGLLPEDVSCVGEFERKFEQQVLQREGIKISDFKNMLQETGSMLSGSVIHMISGDFENVIYSFDIDIFTTVEQMDKIKDFLYEQIDCVCELPNEFFRYLTPGQFTVCNLLTAHHKFQIIGHKTSTSAICFQDVVNDFDLDICRNWYDGQSLHLSNSFMQGYETLTELPRRAKTLERIFKYAARGYAFVLFPGTCTDIAGLSNFLEHFASLPYKARVNLAPLVVSAIHNFLKLGQKTYMFRQDQFSRFKSIVLGKTEYFQNQIDDDSCVAKKLLKKYQDECAKIKYIL</sequence>
<dbReference type="Proteomes" id="UP000193411">
    <property type="component" value="Unassembled WGS sequence"/>
</dbReference>
<evidence type="ECO:0000313" key="2">
    <source>
        <dbReference type="Proteomes" id="UP000193411"/>
    </source>
</evidence>
<keyword evidence="2" id="KW-1185">Reference proteome</keyword>
<evidence type="ECO:0000313" key="1">
    <source>
        <dbReference type="EMBL" id="ORZ09630.1"/>
    </source>
</evidence>